<name>A0A2K6EM12_PROCO</name>
<feature type="compositionally biased region" description="Basic and acidic residues" evidence="1">
    <location>
        <begin position="618"/>
        <end position="670"/>
    </location>
</feature>
<evidence type="ECO:0000313" key="4">
    <source>
        <dbReference type="Proteomes" id="UP000233160"/>
    </source>
</evidence>
<organism evidence="3 4">
    <name type="scientific">Propithecus coquereli</name>
    <name type="common">Coquerel's sifaka</name>
    <name type="synonym">Propithecus verreauxi coquereli</name>
    <dbReference type="NCBI Taxonomy" id="379532"/>
    <lineage>
        <taxon>Eukaryota</taxon>
        <taxon>Metazoa</taxon>
        <taxon>Chordata</taxon>
        <taxon>Craniata</taxon>
        <taxon>Vertebrata</taxon>
        <taxon>Euteleostomi</taxon>
        <taxon>Mammalia</taxon>
        <taxon>Eutheria</taxon>
        <taxon>Euarchontoglires</taxon>
        <taxon>Primates</taxon>
        <taxon>Strepsirrhini</taxon>
        <taxon>Lemuriformes</taxon>
        <taxon>Indriidae</taxon>
        <taxon>Propithecus</taxon>
    </lineage>
</organism>
<dbReference type="Proteomes" id="UP000233160">
    <property type="component" value="Unassembled WGS sequence"/>
</dbReference>
<dbReference type="PANTHER" id="PTHR15859:SF2">
    <property type="entry name" value="BTB_POZ DOMAIN-CONTAINING PROTEIN KCTD3"/>
    <property type="match status" value="1"/>
</dbReference>
<gene>
    <name evidence="3" type="primary">KCTD3</name>
</gene>
<dbReference type="STRING" id="379532.ENSPCOP00000002768"/>
<feature type="compositionally biased region" description="Low complexity" evidence="1">
    <location>
        <begin position="686"/>
        <end position="711"/>
    </location>
</feature>
<dbReference type="SUPFAM" id="SSF50978">
    <property type="entry name" value="WD40 repeat-like"/>
    <property type="match status" value="1"/>
</dbReference>
<keyword evidence="4" id="KW-1185">Reference proteome</keyword>
<proteinExistence type="predicted"/>
<evidence type="ECO:0000256" key="2">
    <source>
        <dbReference type="SAM" id="Phobius"/>
    </source>
</evidence>
<evidence type="ECO:0000256" key="1">
    <source>
        <dbReference type="SAM" id="MobiDB-lite"/>
    </source>
</evidence>
<dbReference type="PANTHER" id="PTHR15859">
    <property type="entry name" value="SETA BINDING PROTEIN 1"/>
    <property type="match status" value="1"/>
</dbReference>
<dbReference type="AlphaFoldDB" id="A0A2K6EM12"/>
<evidence type="ECO:0000313" key="3">
    <source>
        <dbReference type="Ensembl" id="ENSPCOP00000002768.1"/>
    </source>
</evidence>
<dbReference type="FunFam" id="2.130.10.10:FF:000205">
    <property type="entry name" value="BTB/POZ domain-containing protein KCTD3 isoform X1"/>
    <property type="match status" value="1"/>
</dbReference>
<dbReference type="GeneTree" id="ENSGT00940000153881"/>
<protein>
    <submittedName>
        <fullName evidence="3">Potassium channel tetramerization domain containing 3</fullName>
    </submittedName>
</protein>
<dbReference type="InterPro" id="IPR036322">
    <property type="entry name" value="WD40_repeat_dom_sf"/>
</dbReference>
<dbReference type="Ensembl" id="ENSPCOT00000009606.1">
    <property type="protein sequence ID" value="ENSPCOP00000002768.1"/>
    <property type="gene ID" value="ENSPCOG00000008460.1"/>
</dbReference>
<dbReference type="InterPro" id="IPR047876">
    <property type="entry name" value="SHKBP1/KCTD3"/>
</dbReference>
<dbReference type="OMA" id="SPGTEMK"/>
<feature type="transmembrane region" description="Helical" evidence="2">
    <location>
        <begin position="178"/>
        <end position="199"/>
    </location>
</feature>
<dbReference type="Gene3D" id="2.130.10.10">
    <property type="entry name" value="YVTN repeat-like/Quinoprotein amine dehydrogenase"/>
    <property type="match status" value="1"/>
</dbReference>
<dbReference type="SMART" id="SM00320">
    <property type="entry name" value="WD40"/>
    <property type="match status" value="3"/>
</dbReference>
<accession>A0A2K6EM12</accession>
<feature type="region of interest" description="Disordered" evidence="1">
    <location>
        <begin position="614"/>
        <end position="726"/>
    </location>
</feature>
<keyword evidence="2" id="KW-1133">Transmembrane helix</keyword>
<dbReference type="InterPro" id="IPR015943">
    <property type="entry name" value="WD40/YVTN_repeat-like_dom_sf"/>
</dbReference>
<reference evidence="3" key="2">
    <citation type="submission" date="2025-09" db="UniProtKB">
        <authorList>
            <consortium name="Ensembl"/>
        </authorList>
    </citation>
    <scope>IDENTIFICATION</scope>
</reference>
<keyword evidence="2" id="KW-0472">Membrane</keyword>
<dbReference type="InterPro" id="IPR001680">
    <property type="entry name" value="WD40_rpt"/>
</dbReference>
<keyword evidence="2" id="KW-0812">Transmembrane</keyword>
<sequence length="726" mass="79463">MAGGHCGSFAAAAAGSGEIVQLNVGGTSHCCLRCLGRLGKLRDEEFTSFFFSFRGVSINVLRHEAEFYGITPLVRRLLLCEELERSSCGSVLFHGYLPPPGISALFSLFKNSLSLKGEARGNGTQPVLSGTAEETVRLGFPVDPRKVLIVAGHHNWIVAAYAHFAVCYRYCIILNNSVLLFILGGVFSLGVPVDALFFIGNQLVATSHTGKVGVWNAVTQHWQVQDVVPITSYDTAGSFLLLGCNNGSIYYIDMQKFPLRMKDNDLLVTELYHDPSNDAITALSVYLTPKTSVSGNWIEIAYGTSSGAVRVIVQHPETVGSGPQLFQTFTVHRSPVTKIMLSEKHLVSVCADNNHVRTWTVTRFRGMISTQPGSTPLASFKILSLEETESHGSYSSGNDIGPFGERDDQQVFIQKVVPITNKLFVRLSSTGKRICEIQAVDCTTISSFTVRECEGSSRMGSRPRRYLFTGHTNGSIQMWDLTTAMDMVNKSEDKDVGGPTEEELLKLLDQCDLSTSRCATPNISPATSVVQHSRLRESNSSLQLQHHETIHEAATYGSIRPYRESPLLARARRTESFHSYRDFQTINLNRNVERAVPENGNLGPIQAEVKGATGECNVSERKSPGTEVKSLRELDSGLETHKTAEAFSESKKRSSEDENENKVELRKKGFEGGGFLGRKKVPYLVSSPSTSDGGTDSPGTASPSPTKTTPSPRHRKSDSSGQEYSL</sequence>
<reference evidence="3" key="1">
    <citation type="submission" date="2025-08" db="UniProtKB">
        <authorList>
            <consortium name="Ensembl"/>
        </authorList>
    </citation>
    <scope>IDENTIFICATION</scope>
</reference>